<evidence type="ECO:0000259" key="18">
    <source>
        <dbReference type="PROSITE" id="PS51015"/>
    </source>
</evidence>
<feature type="domain" description="PHD-type" evidence="15">
    <location>
        <begin position="299"/>
        <end position="350"/>
    </location>
</feature>
<keyword evidence="20" id="KW-1185">Reference proteome</keyword>
<proteinExistence type="predicted"/>
<evidence type="ECO:0000256" key="2">
    <source>
        <dbReference type="ARBA" id="ARBA00004906"/>
    </source>
</evidence>
<evidence type="ECO:0000313" key="19">
    <source>
        <dbReference type="EnsemblMetazoa" id="Aqu2.1.38774_001"/>
    </source>
</evidence>
<dbReference type="SMART" id="SM00249">
    <property type="entry name" value="PHD"/>
    <property type="match status" value="1"/>
</dbReference>
<dbReference type="FunFam" id="2.30.280.10:FF:000001">
    <property type="entry name" value="E3 ubiquitin-protein ligase UHRF1 isoform 1"/>
    <property type="match status" value="1"/>
</dbReference>
<dbReference type="eggNOG" id="ENOG502QRDQ">
    <property type="taxonomic scope" value="Eukaryota"/>
</dbReference>
<dbReference type="SUPFAM" id="SSF88697">
    <property type="entry name" value="PUA domain-like"/>
    <property type="match status" value="1"/>
</dbReference>
<comment type="pathway">
    <text evidence="2">Protein modification; protein ubiquitination.</text>
</comment>
<dbReference type="PROSITE" id="PS50016">
    <property type="entry name" value="ZF_PHD_2"/>
    <property type="match status" value="1"/>
</dbReference>
<dbReference type="PROSITE" id="PS00518">
    <property type="entry name" value="ZF_RING_1"/>
    <property type="match status" value="1"/>
</dbReference>
<dbReference type="InterPro" id="IPR001965">
    <property type="entry name" value="Znf_PHD"/>
</dbReference>
<dbReference type="Pfam" id="PF02182">
    <property type="entry name" value="SAD_SRA"/>
    <property type="match status" value="1"/>
</dbReference>
<dbReference type="Pfam" id="PF00628">
    <property type="entry name" value="PHD"/>
    <property type="match status" value="1"/>
</dbReference>
<dbReference type="InterPro" id="IPR029071">
    <property type="entry name" value="Ubiquitin-like_domsf"/>
</dbReference>
<dbReference type="CDD" id="cd15525">
    <property type="entry name" value="PHD_UHRF1_2"/>
    <property type="match status" value="1"/>
</dbReference>
<dbReference type="Pfam" id="PF13920">
    <property type="entry name" value="zf-C3HC4_3"/>
    <property type="match status" value="1"/>
</dbReference>
<keyword evidence="7" id="KW-0833">Ubl conjugation pathway</keyword>
<evidence type="ECO:0000313" key="20">
    <source>
        <dbReference type="Proteomes" id="UP000007879"/>
    </source>
</evidence>
<dbReference type="InterPro" id="IPR021991">
    <property type="entry name" value="TTD_dom"/>
</dbReference>
<dbReference type="GO" id="GO:0003677">
    <property type="term" value="F:DNA binding"/>
    <property type="evidence" value="ECO:0007669"/>
    <property type="project" value="UniProtKB-KW"/>
</dbReference>
<keyword evidence="4" id="KW-0808">Transferase</keyword>
<evidence type="ECO:0000256" key="9">
    <source>
        <dbReference type="ARBA" id="ARBA00023125"/>
    </source>
</evidence>
<evidence type="ECO:0000259" key="16">
    <source>
        <dbReference type="PROSITE" id="PS50053"/>
    </source>
</evidence>
<keyword evidence="9" id="KW-0238">DNA-binding</keyword>
<reference evidence="19" key="2">
    <citation type="submission" date="2017-05" db="UniProtKB">
        <authorList>
            <consortium name="EnsemblMetazoa"/>
        </authorList>
    </citation>
    <scope>IDENTIFICATION</scope>
</reference>
<dbReference type="UniPathway" id="UPA00143"/>
<dbReference type="KEGG" id="aqu:100635178"/>
<keyword evidence="10 13" id="KW-0539">Nucleus</keyword>
<dbReference type="SUPFAM" id="SSF57903">
    <property type="entry name" value="FYVE/PHD zinc finger"/>
    <property type="match status" value="1"/>
</dbReference>
<dbReference type="AlphaFoldDB" id="A0A1X7VG83"/>
<dbReference type="InterPro" id="IPR000626">
    <property type="entry name" value="Ubiquitin-like_dom"/>
</dbReference>
<keyword evidence="6 12" id="KW-0863">Zinc-finger</keyword>
<dbReference type="Proteomes" id="UP000007879">
    <property type="component" value="Unassembled WGS sequence"/>
</dbReference>
<evidence type="ECO:0000256" key="7">
    <source>
        <dbReference type="ARBA" id="ARBA00022786"/>
    </source>
</evidence>
<sequence length="754" mass="84978">MWIQVRSMDGRKCVRLDDLSKLTKIEALRERLVDHFDAEAERQRLFYRGKQLVDGQSLFDYDVGLNDIIQIYISPPQTKTETTPTDQPTNGADSPNDDAMETDSGVCGSGSDPEENCIDDDTTLYKVGEKIDAKDLRMGAWFEGVVVKITRTNRTSSSSEDASDDIQYHVKYDDYEDDYPVILSANNIRPRARSRMQWDQLSVGQIVMVNYNPDHPTQRGYWYDAEITRKVCDTKKLYVKLCLGVESDVQQECRIKFIDEIFSIERKESPNELTGEGEARMKKPDCDYCKDNPSRKCHHCACSVCGGKNDPEKQLLCDECDNAFHLSCLDPPLDEIPESDEWYCSECKTDTSEVIGAGEKMRLTKKKANMISKKGNTTRDWGKGMACVGRTKVCTIVPSNHFGPIPGIPVGTLWKFRVQVSESGVHRPHIAGIHGRESEGSYSIVLSGGYDDDKDDGDEFVYSGSGGRDLSGNKRTAKQSMDQKLTAMNRALAKNCNAPINDKTGAEAKDWKKGKPVRVVRNHKGRKTSQYCPKEGNRYDGIYKIVKYWPQRNDENFLVWKYLLRRDDPSPAPWTSEGKKNAKKLGLTLQYPEGYLESRASGSGSQEQSSEDERSTPSKRGRKRKSDGKGSSSPAEKLKQPRYDLNQTQKKLIKRDTANSKLWKEIVDSTGSAGLLEKIQDSFTCIVCQELVYKPVTTPCGHNICKTCLQRSFKAQVFTCPSCRHQLGGQYELETNDDLQSVLLEIFPGYDGGR</sequence>
<feature type="compositionally biased region" description="Low complexity" evidence="14">
    <location>
        <begin position="597"/>
        <end position="608"/>
    </location>
</feature>
<protein>
    <recommendedName>
        <fullName evidence="3">RING-type E3 ubiquitin transferase</fullName>
        <ecNumber evidence="3">2.3.2.27</ecNumber>
    </recommendedName>
</protein>
<reference evidence="20" key="1">
    <citation type="journal article" date="2010" name="Nature">
        <title>The Amphimedon queenslandica genome and the evolution of animal complexity.</title>
        <authorList>
            <person name="Srivastava M."/>
            <person name="Simakov O."/>
            <person name="Chapman J."/>
            <person name="Fahey B."/>
            <person name="Gauthier M.E."/>
            <person name="Mitros T."/>
            <person name="Richards G.S."/>
            <person name="Conaco C."/>
            <person name="Dacre M."/>
            <person name="Hellsten U."/>
            <person name="Larroux C."/>
            <person name="Putnam N.H."/>
            <person name="Stanke M."/>
            <person name="Adamska M."/>
            <person name="Darling A."/>
            <person name="Degnan S.M."/>
            <person name="Oakley T.H."/>
            <person name="Plachetzki D.C."/>
            <person name="Zhai Y."/>
            <person name="Adamski M."/>
            <person name="Calcino A."/>
            <person name="Cummins S.F."/>
            <person name="Goodstein D.M."/>
            <person name="Harris C."/>
            <person name="Jackson D.J."/>
            <person name="Leys S.P."/>
            <person name="Shu S."/>
            <person name="Woodcroft B.J."/>
            <person name="Vervoort M."/>
            <person name="Kosik K.S."/>
            <person name="Manning G."/>
            <person name="Degnan B.M."/>
            <person name="Rokhsar D.S."/>
        </authorList>
    </citation>
    <scope>NUCLEOTIDE SEQUENCE [LARGE SCALE GENOMIC DNA]</scope>
</reference>
<dbReference type="GO" id="GO:0005634">
    <property type="term" value="C:nucleus"/>
    <property type="evidence" value="ECO:0007669"/>
    <property type="project" value="UniProtKB-SubCell"/>
</dbReference>
<evidence type="ECO:0000256" key="12">
    <source>
        <dbReference type="PROSITE-ProRule" id="PRU00175"/>
    </source>
</evidence>
<dbReference type="FunFam" id="3.10.20.90:FF:000465">
    <property type="entry name" value="E3 ubiquitin-protein ligase UHRF1-like Protein"/>
    <property type="match status" value="1"/>
</dbReference>
<evidence type="ECO:0000256" key="14">
    <source>
        <dbReference type="SAM" id="MobiDB-lite"/>
    </source>
</evidence>
<evidence type="ECO:0000256" key="3">
    <source>
        <dbReference type="ARBA" id="ARBA00012483"/>
    </source>
</evidence>
<dbReference type="EnsemblMetazoa" id="XM_019993546.1">
    <property type="protein sequence ID" value="XP_019849105.1"/>
    <property type="gene ID" value="LOC100635178"/>
</dbReference>
<evidence type="ECO:0000256" key="13">
    <source>
        <dbReference type="PROSITE-ProRule" id="PRU00358"/>
    </source>
</evidence>
<keyword evidence="11" id="KW-0131">Cell cycle</keyword>
<dbReference type="PROSITE" id="PS51015">
    <property type="entry name" value="YDG"/>
    <property type="match status" value="1"/>
</dbReference>
<name>A0A1X7VG83_AMPQE</name>
<evidence type="ECO:0000256" key="5">
    <source>
        <dbReference type="ARBA" id="ARBA00022723"/>
    </source>
</evidence>
<dbReference type="GO" id="GO:0044027">
    <property type="term" value="P:negative regulation of gene expression via chromosomal CpG island methylation"/>
    <property type="evidence" value="ECO:0007669"/>
    <property type="project" value="TreeGrafter"/>
</dbReference>
<feature type="domain" description="Ubiquitin-like" evidence="16">
    <location>
        <begin position="1"/>
        <end position="74"/>
    </location>
</feature>
<dbReference type="OrthoDB" id="2270193at2759"/>
<dbReference type="STRING" id="400682.A0A1X7VG83"/>
<feature type="region of interest" description="Disordered" evidence="14">
    <location>
        <begin position="597"/>
        <end position="648"/>
    </location>
</feature>
<evidence type="ECO:0000256" key="8">
    <source>
        <dbReference type="ARBA" id="ARBA00022833"/>
    </source>
</evidence>
<dbReference type="Pfam" id="PF12148">
    <property type="entry name" value="TTD"/>
    <property type="match status" value="1"/>
</dbReference>
<dbReference type="InterPro" id="IPR011011">
    <property type="entry name" value="Znf_FYVE_PHD"/>
</dbReference>
<evidence type="ECO:0000256" key="4">
    <source>
        <dbReference type="ARBA" id="ARBA00022679"/>
    </source>
</evidence>
<dbReference type="InterPro" id="IPR036987">
    <property type="entry name" value="SRA-YDG_sf"/>
</dbReference>
<dbReference type="CDD" id="cd01797">
    <property type="entry name" value="Ubl_UHRF"/>
    <property type="match status" value="1"/>
</dbReference>
<dbReference type="InterPro" id="IPR003105">
    <property type="entry name" value="SRA_YDG"/>
</dbReference>
<organism evidence="19">
    <name type="scientific">Amphimedon queenslandica</name>
    <name type="common">Sponge</name>
    <dbReference type="NCBI Taxonomy" id="400682"/>
    <lineage>
        <taxon>Eukaryota</taxon>
        <taxon>Metazoa</taxon>
        <taxon>Porifera</taxon>
        <taxon>Demospongiae</taxon>
        <taxon>Heteroscleromorpha</taxon>
        <taxon>Haplosclerida</taxon>
        <taxon>Niphatidae</taxon>
        <taxon>Amphimedon</taxon>
    </lineage>
</organism>
<keyword evidence="5" id="KW-0479">Metal-binding</keyword>
<evidence type="ECO:0000256" key="1">
    <source>
        <dbReference type="ARBA" id="ARBA00000900"/>
    </source>
</evidence>
<dbReference type="EC" id="2.3.2.27" evidence="3"/>
<dbReference type="GO" id="GO:0016567">
    <property type="term" value="P:protein ubiquitination"/>
    <property type="evidence" value="ECO:0007669"/>
    <property type="project" value="UniProtKB-UniPathway"/>
</dbReference>
<dbReference type="CDD" id="cd16613">
    <property type="entry name" value="RING-HC_UHRF"/>
    <property type="match status" value="1"/>
</dbReference>
<feature type="domain" description="RING-type" evidence="17">
    <location>
        <begin position="685"/>
        <end position="724"/>
    </location>
</feature>
<evidence type="ECO:0000259" key="17">
    <source>
        <dbReference type="PROSITE" id="PS50089"/>
    </source>
</evidence>
<dbReference type="GO" id="GO:0008270">
    <property type="term" value="F:zinc ion binding"/>
    <property type="evidence" value="ECO:0007669"/>
    <property type="project" value="UniProtKB-KW"/>
</dbReference>
<dbReference type="PROSITE" id="PS50089">
    <property type="entry name" value="ZF_RING_2"/>
    <property type="match status" value="1"/>
</dbReference>
<feature type="compositionally biased region" description="Basic residues" evidence="14">
    <location>
        <begin position="617"/>
        <end position="626"/>
    </location>
</feature>
<evidence type="ECO:0000259" key="15">
    <source>
        <dbReference type="PROSITE" id="PS50016"/>
    </source>
</evidence>
<dbReference type="SMART" id="SM00466">
    <property type="entry name" value="SRA"/>
    <property type="match status" value="1"/>
</dbReference>
<evidence type="ECO:0000256" key="11">
    <source>
        <dbReference type="ARBA" id="ARBA00023306"/>
    </source>
</evidence>
<dbReference type="Gene3D" id="2.30.280.10">
    <property type="entry name" value="SRA-YDG"/>
    <property type="match status" value="1"/>
</dbReference>
<dbReference type="PANTHER" id="PTHR14140:SF45">
    <property type="entry name" value="RING-TYPE E3 UBIQUITIN TRANSFERASE"/>
    <property type="match status" value="1"/>
</dbReference>
<dbReference type="InterPro" id="IPR001841">
    <property type="entry name" value="Znf_RING"/>
</dbReference>
<feature type="domain" description="YDG" evidence="18">
    <location>
        <begin position="403"/>
        <end position="566"/>
    </location>
</feature>
<dbReference type="Gene3D" id="3.10.20.90">
    <property type="entry name" value="Phosphatidylinositol 3-kinase Catalytic Subunit, Chain A, domain 1"/>
    <property type="match status" value="1"/>
</dbReference>
<keyword evidence="8" id="KW-0862">Zinc</keyword>
<dbReference type="CDD" id="cd20387">
    <property type="entry name" value="Tudor_UHRF_rpt1"/>
    <property type="match status" value="1"/>
</dbReference>
<dbReference type="InParanoid" id="A0A1X7VG83"/>
<dbReference type="InterPro" id="IPR045134">
    <property type="entry name" value="UHRF1/2-like"/>
</dbReference>
<dbReference type="Pfam" id="PF00240">
    <property type="entry name" value="ubiquitin"/>
    <property type="match status" value="1"/>
</dbReference>
<feature type="region of interest" description="Disordered" evidence="14">
    <location>
        <begin position="76"/>
        <end position="120"/>
    </location>
</feature>
<dbReference type="SUPFAM" id="SSF54236">
    <property type="entry name" value="Ubiquitin-like"/>
    <property type="match status" value="1"/>
</dbReference>
<dbReference type="EnsemblMetazoa" id="Aqu2.1.38774_001">
    <property type="protein sequence ID" value="Aqu2.1.38774_001"/>
    <property type="gene ID" value="Aqu2.1.38774"/>
</dbReference>
<feature type="compositionally biased region" description="Low complexity" evidence="14">
    <location>
        <begin position="76"/>
        <end position="89"/>
    </location>
</feature>
<dbReference type="SUPFAM" id="SSF57850">
    <property type="entry name" value="RING/U-box"/>
    <property type="match status" value="1"/>
</dbReference>
<dbReference type="InterPro" id="IPR015947">
    <property type="entry name" value="PUA-like_sf"/>
</dbReference>
<gene>
    <name evidence="19" type="primary">100635178</name>
</gene>
<dbReference type="FunFam" id="3.30.40.10:FF:000066">
    <property type="entry name" value="E3 ubiquitin-protein ligase UHRF2 isoform X1"/>
    <property type="match status" value="1"/>
</dbReference>
<dbReference type="InterPro" id="IPR013083">
    <property type="entry name" value="Znf_RING/FYVE/PHD"/>
</dbReference>
<dbReference type="Gene3D" id="2.30.30.1150">
    <property type="match status" value="1"/>
</dbReference>
<accession>A0A1X7VG83</accession>
<dbReference type="PROSITE" id="PS50053">
    <property type="entry name" value="UBIQUITIN_2"/>
    <property type="match status" value="1"/>
</dbReference>
<comment type="catalytic activity">
    <reaction evidence="1">
        <text>S-ubiquitinyl-[E2 ubiquitin-conjugating enzyme]-L-cysteine + [acceptor protein]-L-lysine = [E2 ubiquitin-conjugating enzyme]-L-cysteine + N(6)-ubiquitinyl-[acceptor protein]-L-lysine.</text>
        <dbReference type="EC" id="2.3.2.27"/>
    </reaction>
</comment>
<dbReference type="GO" id="GO:0061630">
    <property type="term" value="F:ubiquitin protein ligase activity"/>
    <property type="evidence" value="ECO:0007669"/>
    <property type="project" value="UniProtKB-EC"/>
</dbReference>
<dbReference type="SMART" id="SM00184">
    <property type="entry name" value="RING"/>
    <property type="match status" value="2"/>
</dbReference>
<dbReference type="Gene3D" id="2.30.30.140">
    <property type="match status" value="1"/>
</dbReference>
<dbReference type="CDD" id="cd20388">
    <property type="entry name" value="Tudor_UHRF_rpt2"/>
    <property type="match status" value="1"/>
</dbReference>
<comment type="subcellular location">
    <subcellularLocation>
        <location evidence="13">Nucleus</location>
    </subcellularLocation>
</comment>
<evidence type="ECO:0000256" key="10">
    <source>
        <dbReference type="ARBA" id="ARBA00023242"/>
    </source>
</evidence>
<dbReference type="PANTHER" id="PTHR14140">
    <property type="entry name" value="E3 UBIQUITIN-PROTEIN LIGASE UHRF-RELATED"/>
    <property type="match status" value="1"/>
</dbReference>
<evidence type="ECO:0000256" key="6">
    <source>
        <dbReference type="ARBA" id="ARBA00022771"/>
    </source>
</evidence>
<dbReference type="InterPro" id="IPR017907">
    <property type="entry name" value="Znf_RING_CS"/>
</dbReference>
<dbReference type="InterPro" id="IPR019787">
    <property type="entry name" value="Znf_PHD-finger"/>
</dbReference>
<dbReference type="Gene3D" id="3.30.40.10">
    <property type="entry name" value="Zinc/RING finger domain, C3HC4 (zinc finger)"/>
    <property type="match status" value="1"/>
</dbReference>